<comment type="caution">
    <text evidence="2">The sequence shown here is derived from an EMBL/GenBank/DDBJ whole genome shotgun (WGS) entry which is preliminary data.</text>
</comment>
<evidence type="ECO:0000313" key="2">
    <source>
        <dbReference type="EMBL" id="KKL80366.1"/>
    </source>
</evidence>
<evidence type="ECO:0000256" key="1">
    <source>
        <dbReference type="SAM" id="MobiDB-lite"/>
    </source>
</evidence>
<feature type="region of interest" description="Disordered" evidence="1">
    <location>
        <begin position="9"/>
        <end position="42"/>
    </location>
</feature>
<reference evidence="2" key="1">
    <citation type="journal article" date="2015" name="Nature">
        <title>Complex archaea that bridge the gap between prokaryotes and eukaryotes.</title>
        <authorList>
            <person name="Spang A."/>
            <person name="Saw J.H."/>
            <person name="Jorgensen S.L."/>
            <person name="Zaremba-Niedzwiedzka K."/>
            <person name="Martijn J."/>
            <person name="Lind A.E."/>
            <person name="van Eijk R."/>
            <person name="Schleper C."/>
            <person name="Guy L."/>
            <person name="Ettema T.J."/>
        </authorList>
    </citation>
    <scope>NUCLEOTIDE SEQUENCE</scope>
</reference>
<accession>A0A0F9FPJ8</accession>
<organism evidence="2">
    <name type="scientific">marine sediment metagenome</name>
    <dbReference type="NCBI Taxonomy" id="412755"/>
    <lineage>
        <taxon>unclassified sequences</taxon>
        <taxon>metagenomes</taxon>
        <taxon>ecological metagenomes</taxon>
    </lineage>
</organism>
<protein>
    <submittedName>
        <fullName evidence="2">Uncharacterized protein</fullName>
    </submittedName>
</protein>
<sequence length="409" mass="46497">MLGQIVDLCTGKRPAQAGSPPEAAGGTQAPAGVDQARSDDSEAVKRFDAMKKRKGAEAISDAIEQLPDEVREAIEGDFEQVNELAYTNGVEAILEEAAFRKRTWPGTSIDWVERFPEMSNHYERAFRVFLEDPDLFQVAGRFDEMDRHGRRQRRTIDKNLVPKIEPEDLAALGTAIVGIYKPLSGSKRCTVDNYLRRDPDRHCYFVYPEYHVVTELSYSKNDELKPVTRRPVLEIILVYRPADGVLELWARGNQEHKEELMRALCKTILGLDDLPKKSNEPDYDLSSLKNRDKDFRTDDEDGVEAVDIKMLRISLGATGRRITFEAKPSQKAPKALYDLLDAALNKENVPLESVHVDRARMRLTFEPVNGGRRKTLTFEIGHPNSDTLEDGKYDQIARKCLKHWKIARE</sequence>
<dbReference type="AlphaFoldDB" id="A0A0F9FPJ8"/>
<name>A0A0F9FPJ8_9ZZZZ</name>
<proteinExistence type="predicted"/>
<gene>
    <name evidence="2" type="ORF">LCGC14_2005490</name>
</gene>
<dbReference type="EMBL" id="LAZR01022874">
    <property type="protein sequence ID" value="KKL80366.1"/>
    <property type="molecule type" value="Genomic_DNA"/>
</dbReference>